<dbReference type="AlphaFoldDB" id="A0A0M2T018"/>
<protein>
    <recommendedName>
        <fullName evidence="2">NAD(P)-binding domain-containing protein</fullName>
    </recommendedName>
</protein>
<organism evidence="3 4">
    <name type="scientific">Mesobacillus campisalis</name>
    <dbReference type="NCBI Taxonomy" id="1408103"/>
    <lineage>
        <taxon>Bacteria</taxon>
        <taxon>Bacillati</taxon>
        <taxon>Bacillota</taxon>
        <taxon>Bacilli</taxon>
        <taxon>Bacillales</taxon>
        <taxon>Bacillaceae</taxon>
        <taxon>Mesobacillus</taxon>
    </lineage>
</organism>
<evidence type="ECO:0000313" key="4">
    <source>
        <dbReference type="Proteomes" id="UP000034166"/>
    </source>
</evidence>
<feature type="domain" description="NAD(P)-binding" evidence="2">
    <location>
        <begin position="12"/>
        <end position="185"/>
    </location>
</feature>
<reference evidence="3 4" key="1">
    <citation type="submission" date="2015-04" db="EMBL/GenBank/DDBJ databases">
        <title>Taxonomic description and genome sequence of Bacillus campisalis sp. nov., a novel member of the genus Bacillus isolated from solar saltern.</title>
        <authorList>
            <person name="Mathan Kumar R."/>
            <person name="Kaur G."/>
            <person name="Kumar A."/>
            <person name="Singh N.K."/>
            <person name="Kaur N."/>
            <person name="Kumar N."/>
            <person name="Mayilraj S."/>
        </authorList>
    </citation>
    <scope>NUCLEOTIDE SEQUENCE [LARGE SCALE GENOMIC DNA]</scope>
    <source>
        <strain evidence="3 4">SA2-6</strain>
    </source>
</reference>
<dbReference type="PANTHER" id="PTHR15020:SF50">
    <property type="entry name" value="UPF0659 PROTEIN YMR090W"/>
    <property type="match status" value="1"/>
</dbReference>
<name>A0A0M2T018_9BACI</name>
<dbReference type="PANTHER" id="PTHR15020">
    <property type="entry name" value="FLAVIN REDUCTASE-RELATED"/>
    <property type="match status" value="1"/>
</dbReference>
<dbReference type="RefSeq" id="WP_046521714.1">
    <property type="nucleotide sequence ID" value="NZ_LAYY01000001.1"/>
</dbReference>
<dbReference type="Pfam" id="PF13460">
    <property type="entry name" value="NAD_binding_10"/>
    <property type="match status" value="1"/>
</dbReference>
<dbReference type="Gene3D" id="3.40.50.720">
    <property type="entry name" value="NAD(P)-binding Rossmann-like Domain"/>
    <property type="match status" value="1"/>
</dbReference>
<dbReference type="PATRIC" id="fig|1408103.3.peg.62"/>
<dbReference type="SUPFAM" id="SSF51735">
    <property type="entry name" value="NAD(P)-binding Rossmann-fold domains"/>
    <property type="match status" value="1"/>
</dbReference>
<dbReference type="InterPro" id="IPR036291">
    <property type="entry name" value="NAD(P)-bd_dom_sf"/>
</dbReference>
<sequence>MRVLVIGTEDMTGEHVVKLLADKQHEPVAVVGSQNKDSLMTKLGATEVVVMEAQNFSEAFAGCEAVIYLGAASPRTGEGKPILIDHQTMIASVEAANKHDVQRFILLSPLRADENESGGPGTIGGKNQAEELLRQEEIAYTIIRPSEPVEKPGSGKVNAAPSLKDEHGEIPKEDLASVLVEALDSRETFNKTFDVTSGDTPIREALQQL</sequence>
<dbReference type="InterPro" id="IPR016040">
    <property type="entry name" value="NAD(P)-bd_dom"/>
</dbReference>
<comment type="caution">
    <text evidence="3">The sequence shown here is derived from an EMBL/GenBank/DDBJ whole genome shotgun (WGS) entry which is preliminary data.</text>
</comment>
<proteinExistence type="predicted"/>
<dbReference type="EMBL" id="LAYY01000001">
    <property type="protein sequence ID" value="KKK39773.1"/>
    <property type="molecule type" value="Genomic_DNA"/>
</dbReference>
<dbReference type="OrthoDB" id="2425989at2"/>
<gene>
    <name evidence="3" type="ORF">WQ57_00280</name>
</gene>
<dbReference type="Proteomes" id="UP000034166">
    <property type="component" value="Unassembled WGS sequence"/>
</dbReference>
<keyword evidence="4" id="KW-1185">Reference proteome</keyword>
<feature type="region of interest" description="Disordered" evidence="1">
    <location>
        <begin position="147"/>
        <end position="170"/>
    </location>
</feature>
<evidence type="ECO:0000256" key="1">
    <source>
        <dbReference type="SAM" id="MobiDB-lite"/>
    </source>
</evidence>
<accession>A0A0M2T018</accession>
<evidence type="ECO:0000313" key="3">
    <source>
        <dbReference type="EMBL" id="KKK39773.1"/>
    </source>
</evidence>
<evidence type="ECO:0000259" key="2">
    <source>
        <dbReference type="Pfam" id="PF13460"/>
    </source>
</evidence>